<accession>B3T6N0</accession>
<dbReference type="GO" id="GO:0003677">
    <property type="term" value="F:DNA binding"/>
    <property type="evidence" value="ECO:0007669"/>
    <property type="project" value="UniProtKB-KW"/>
</dbReference>
<dbReference type="InterPro" id="IPR013762">
    <property type="entry name" value="Integrase-like_cat_sf"/>
</dbReference>
<dbReference type="GO" id="GO:0015074">
    <property type="term" value="P:DNA integration"/>
    <property type="evidence" value="ECO:0007669"/>
    <property type="project" value="InterPro"/>
</dbReference>
<dbReference type="PROSITE" id="PS51898">
    <property type="entry name" value="TYR_RECOMBINASE"/>
    <property type="match status" value="1"/>
</dbReference>
<dbReference type="InterPro" id="IPR011010">
    <property type="entry name" value="DNA_brk_join_enz"/>
</dbReference>
<gene>
    <name evidence="5" type="ORF">ALOHA_HF4000APKG2J17ctg1g46</name>
</gene>
<feature type="domain" description="Tyr recombinase" evidence="4">
    <location>
        <begin position="211"/>
        <end position="414"/>
    </location>
</feature>
<dbReference type="InterPro" id="IPR050090">
    <property type="entry name" value="Tyrosine_recombinase_XerCD"/>
</dbReference>
<organism evidence="5">
    <name type="scientific">uncultured marine microorganism HF4000_APKG2J17</name>
    <dbReference type="NCBI Taxonomy" id="455546"/>
    <lineage>
        <taxon>unclassified sequences</taxon>
        <taxon>environmental samples</taxon>
    </lineage>
</organism>
<dbReference type="EMBL" id="EU016624">
    <property type="protein sequence ID" value="ABZ08239.1"/>
    <property type="molecule type" value="Genomic_DNA"/>
</dbReference>
<dbReference type="PANTHER" id="PTHR30349:SF64">
    <property type="entry name" value="PROPHAGE INTEGRASE INTD-RELATED"/>
    <property type="match status" value="1"/>
</dbReference>
<dbReference type="InterPro" id="IPR010998">
    <property type="entry name" value="Integrase_recombinase_N"/>
</dbReference>
<evidence type="ECO:0000256" key="2">
    <source>
        <dbReference type="ARBA" id="ARBA00023125"/>
    </source>
</evidence>
<reference evidence="5" key="1">
    <citation type="journal article" date="2008" name="ISME J.">
        <title>Genomic patterns of recombination, clonal divergence and environment in marine microbial populations.</title>
        <authorList>
            <person name="Konstantinidis K.T."/>
            <person name="Delong E.F."/>
        </authorList>
    </citation>
    <scope>NUCLEOTIDE SEQUENCE</scope>
</reference>
<keyword evidence="3" id="KW-0233">DNA recombination</keyword>
<dbReference type="SUPFAM" id="SSF56349">
    <property type="entry name" value="DNA breaking-rejoining enzymes"/>
    <property type="match status" value="1"/>
</dbReference>
<dbReference type="Gene3D" id="1.10.150.130">
    <property type="match status" value="1"/>
</dbReference>
<dbReference type="PANTHER" id="PTHR30349">
    <property type="entry name" value="PHAGE INTEGRASE-RELATED"/>
    <property type="match status" value="1"/>
</dbReference>
<protein>
    <submittedName>
        <fullName evidence="5">Putative Phage integrase family protein</fullName>
    </submittedName>
</protein>
<evidence type="ECO:0000256" key="1">
    <source>
        <dbReference type="ARBA" id="ARBA00008857"/>
    </source>
</evidence>
<proteinExistence type="inferred from homology"/>
<dbReference type="GO" id="GO:0006310">
    <property type="term" value="P:DNA recombination"/>
    <property type="evidence" value="ECO:0007669"/>
    <property type="project" value="UniProtKB-KW"/>
</dbReference>
<dbReference type="InterPro" id="IPR002104">
    <property type="entry name" value="Integrase_catalytic"/>
</dbReference>
<name>B3T6N0_9ZZZZ</name>
<evidence type="ECO:0000259" key="4">
    <source>
        <dbReference type="PROSITE" id="PS51898"/>
    </source>
</evidence>
<sequence>MQNSQHGNLKNNPKYPKRYKTEEFTLFEGDVRLYRVNASGDVWQFSTWISQEKKYFRKSLRTKDRELAQDRARELFYEIQGKIRIGDKLFDITIREVADRFLEEQQKRVRVGDTGGGKIGITEGRFSTIRTQLNRHLVPFLGEKTKLQDIDGNQFRNSYTQWRKKRSPNVTDVTIINERATIGSVFRFAFDKQWIRQNQLPRWEEMRKNARSRDALELDEWREVYTYLRTWTKNDTEDHIIFQKDMVREFILILANTGLRFGELRYLRWGNVRLFTEKDENGRDEVKSRIDVEISKTGRRQDVIGMRGDLFQRLKKLTRHTDARDYIFADPKTGGMLDKKIYYRHWDEIIRNTGLKSKHPKPTFYCLRHTYATFRLLEDVPVFDIAENMGTSVKFIEEHYGHVKRIQRSQVLTRRTRKSEQTKSYLSEF</sequence>
<dbReference type="Gene3D" id="1.10.443.10">
    <property type="entry name" value="Intergrase catalytic core"/>
    <property type="match status" value="1"/>
</dbReference>
<comment type="similarity">
    <text evidence="1">Belongs to the 'phage' integrase family.</text>
</comment>
<dbReference type="AlphaFoldDB" id="B3T6N0"/>
<dbReference type="Pfam" id="PF00589">
    <property type="entry name" value="Phage_integrase"/>
    <property type="match status" value="1"/>
</dbReference>
<keyword evidence="2" id="KW-0238">DNA-binding</keyword>
<evidence type="ECO:0000313" key="5">
    <source>
        <dbReference type="EMBL" id="ABZ08239.1"/>
    </source>
</evidence>
<evidence type="ECO:0000256" key="3">
    <source>
        <dbReference type="ARBA" id="ARBA00023172"/>
    </source>
</evidence>